<evidence type="ECO:0008006" key="4">
    <source>
        <dbReference type="Google" id="ProtNLM"/>
    </source>
</evidence>
<feature type="region of interest" description="Disordered" evidence="1">
    <location>
        <begin position="116"/>
        <end position="135"/>
    </location>
</feature>
<dbReference type="STRING" id="1217705.F900_01898"/>
<name>N9LXC1_9GAMM</name>
<proteinExistence type="predicted"/>
<dbReference type="PATRIC" id="fig|1217705.3.peg.1846"/>
<feature type="compositionally biased region" description="Polar residues" evidence="1">
    <location>
        <begin position="121"/>
        <end position="135"/>
    </location>
</feature>
<evidence type="ECO:0000313" key="3">
    <source>
        <dbReference type="Proteomes" id="UP000013248"/>
    </source>
</evidence>
<dbReference type="eggNOG" id="ENOG50331YB">
    <property type="taxonomic scope" value="Bacteria"/>
</dbReference>
<dbReference type="EMBL" id="APRP01000018">
    <property type="protein sequence ID" value="ENX00914.1"/>
    <property type="molecule type" value="Genomic_DNA"/>
</dbReference>
<comment type="caution">
    <text evidence="2">The sequence shown here is derived from an EMBL/GenBank/DDBJ whole genome shotgun (WGS) entry which is preliminary data.</text>
</comment>
<accession>N9LXC1</accession>
<gene>
    <name evidence="2" type="ORF">F900_01898</name>
</gene>
<evidence type="ECO:0000313" key="2">
    <source>
        <dbReference type="EMBL" id="ENX00914.1"/>
    </source>
</evidence>
<protein>
    <recommendedName>
        <fullName evidence="4">Replication protein O</fullName>
    </recommendedName>
</protein>
<reference evidence="2 3" key="1">
    <citation type="submission" date="2013-02" db="EMBL/GenBank/DDBJ databases">
        <title>The Genome Sequence of Acinetobacter sp. ANC 3862.</title>
        <authorList>
            <consortium name="The Broad Institute Genome Sequencing Platform"/>
            <consortium name="The Broad Institute Genome Sequencing Center for Infectious Disease"/>
            <person name="Cerqueira G."/>
            <person name="Feldgarden M."/>
            <person name="Courvalin P."/>
            <person name="Perichon B."/>
            <person name="Grillot-Courvalin C."/>
            <person name="Clermont D."/>
            <person name="Rocha E."/>
            <person name="Yoon E.-J."/>
            <person name="Nemec A."/>
            <person name="Walker B."/>
            <person name="Young S.K."/>
            <person name="Zeng Q."/>
            <person name="Gargeya S."/>
            <person name="Fitzgerald M."/>
            <person name="Haas B."/>
            <person name="Abouelleil A."/>
            <person name="Alvarado L."/>
            <person name="Arachchi H.M."/>
            <person name="Berlin A.M."/>
            <person name="Chapman S.B."/>
            <person name="Dewar J."/>
            <person name="Goldberg J."/>
            <person name="Griggs A."/>
            <person name="Gujja S."/>
            <person name="Hansen M."/>
            <person name="Howarth C."/>
            <person name="Imamovic A."/>
            <person name="Larimer J."/>
            <person name="McCowan C."/>
            <person name="Murphy C."/>
            <person name="Neiman D."/>
            <person name="Pearson M."/>
            <person name="Priest M."/>
            <person name="Roberts A."/>
            <person name="Saif S."/>
            <person name="Shea T."/>
            <person name="Sisk P."/>
            <person name="Sykes S."/>
            <person name="Wortman J."/>
            <person name="Nusbaum C."/>
            <person name="Birren B."/>
        </authorList>
    </citation>
    <scope>NUCLEOTIDE SEQUENCE [LARGE SCALE GENOMIC DNA]</scope>
    <source>
        <strain evidence="2 3">ANC 3862</strain>
    </source>
</reference>
<dbReference type="Proteomes" id="UP000013248">
    <property type="component" value="Unassembled WGS sequence"/>
</dbReference>
<evidence type="ECO:0000256" key="1">
    <source>
        <dbReference type="SAM" id="MobiDB-lite"/>
    </source>
</evidence>
<dbReference type="RefSeq" id="WP_005216999.1">
    <property type="nucleotide sequence ID" value="NZ_KB850089.1"/>
</dbReference>
<dbReference type="HOGENOM" id="CLU_074326_0_0_6"/>
<organism evidence="2 3">
    <name type="scientific">Acinetobacter modestus</name>
    <dbReference type="NCBI Taxonomy" id="1776740"/>
    <lineage>
        <taxon>Bacteria</taxon>
        <taxon>Pseudomonadati</taxon>
        <taxon>Pseudomonadota</taxon>
        <taxon>Gammaproteobacteria</taxon>
        <taxon>Moraxellales</taxon>
        <taxon>Moraxellaceae</taxon>
        <taxon>Acinetobacter</taxon>
    </lineage>
</organism>
<dbReference type="AlphaFoldDB" id="N9LXC1"/>
<sequence>MTNDITLIRLIDAMNERPVAFNRHYVALGCGINGALMLSQMVYWSKKSNADGWFYKTIDQWEEETGLSRYEQEGARKKLRDLGFIIELKKGVPCKVHFKVDQDALYKALINLVSKPEETEQNTGENSDSSVCGNSTNQYAEIPQTGLQQTTKLECGNSTNSDAEIPQTITESTQRVQQRSKNNFTDDFEKFWNTYPSCQRKTKKNEAFKTFEKLKSHFDLNLLISILDLMTRSDTWIKNDGEFIPAPQAWLNQRQWENEFWIKRLSQQPTTVTSSQQEQAPARFTPERVRFGQGL</sequence>